<protein>
    <submittedName>
        <fullName evidence="6">Uncharacterized protein LOC115887561</fullName>
    </submittedName>
</protein>
<dbReference type="KEGG" id="soy:115887561"/>
<evidence type="ECO:0000256" key="3">
    <source>
        <dbReference type="ARBA" id="ARBA00060902"/>
    </source>
</evidence>
<dbReference type="SMART" id="SM00700">
    <property type="entry name" value="JHBP"/>
    <property type="match status" value="1"/>
</dbReference>
<dbReference type="FunFam" id="3.15.10.30:FF:000001">
    <property type="entry name" value="Takeout-like protein 1"/>
    <property type="match status" value="1"/>
</dbReference>
<keyword evidence="2" id="KW-0090">Biological rhythms</keyword>
<reference evidence="6" key="1">
    <citation type="submission" date="2025-08" db="UniProtKB">
        <authorList>
            <consortium name="RefSeq"/>
        </authorList>
    </citation>
    <scope>IDENTIFICATION</scope>
    <source>
        <tissue evidence="6">Gonads</tissue>
    </source>
</reference>
<dbReference type="PANTHER" id="PTHR11008:SF32">
    <property type="entry name" value="CIRCADIAN CLOCK-CONTROLLED PROTEIN DAYWAKE-RELATED"/>
    <property type="match status" value="1"/>
</dbReference>
<feature type="signal peptide" evidence="4">
    <location>
        <begin position="1"/>
        <end position="19"/>
    </location>
</feature>
<dbReference type="InterPro" id="IPR038606">
    <property type="entry name" value="To_sf"/>
</dbReference>
<evidence type="ECO:0000256" key="1">
    <source>
        <dbReference type="ARBA" id="ARBA00022729"/>
    </source>
</evidence>
<sequence length="240" mass="27818">MWFVQFTLGYLIVLQYCDGERFTFCKSNNKDFDNCLKRSMQEAIKLLKDDIPEYNLTNLKVVRPSKVTIQAGVGAVQLIQNYKNVEITGYLDAVVKEAHFDTNQEIFNFTVTIPQYIQKADYWLDGNVLAMPVVGSGPSVLQLDNLEMKHILQLEKYTKSDKTYYKIKSYDLHMSITKAHLRFDNMFGNKMLSDNLNTVLNENWETLFNDTKSSIEEAVIAVLKPYIQTFFNEVPTEELF</sequence>
<dbReference type="InterPro" id="IPR010562">
    <property type="entry name" value="Haemolymph_juvenile_hormone-bd"/>
</dbReference>
<dbReference type="Proteomes" id="UP000504635">
    <property type="component" value="Unplaced"/>
</dbReference>
<name>A0A6J2YIC2_SITOR</name>
<dbReference type="InParanoid" id="A0A6J2YIC2"/>
<dbReference type="GO" id="GO:0005615">
    <property type="term" value="C:extracellular space"/>
    <property type="evidence" value="ECO:0007669"/>
    <property type="project" value="TreeGrafter"/>
</dbReference>
<evidence type="ECO:0000313" key="5">
    <source>
        <dbReference type="Proteomes" id="UP000504635"/>
    </source>
</evidence>
<keyword evidence="5" id="KW-1185">Reference proteome</keyword>
<evidence type="ECO:0000313" key="6">
    <source>
        <dbReference type="RefSeq" id="XP_030762879.1"/>
    </source>
</evidence>
<dbReference type="Pfam" id="PF06585">
    <property type="entry name" value="JHBP"/>
    <property type="match status" value="1"/>
</dbReference>
<keyword evidence="1 4" id="KW-0732">Signal</keyword>
<dbReference type="RefSeq" id="XP_030762879.1">
    <property type="nucleotide sequence ID" value="XM_030907019.1"/>
</dbReference>
<evidence type="ECO:0000256" key="4">
    <source>
        <dbReference type="SAM" id="SignalP"/>
    </source>
</evidence>
<dbReference type="PANTHER" id="PTHR11008">
    <property type="entry name" value="PROTEIN TAKEOUT-LIKE PROTEIN"/>
    <property type="match status" value="1"/>
</dbReference>
<gene>
    <name evidence="6" type="primary">LOC115887561</name>
</gene>
<proteinExistence type="inferred from homology"/>
<evidence type="ECO:0000256" key="2">
    <source>
        <dbReference type="ARBA" id="ARBA00023108"/>
    </source>
</evidence>
<dbReference type="GeneID" id="115887561"/>
<dbReference type="AlphaFoldDB" id="A0A6J2YIC2"/>
<dbReference type="OrthoDB" id="8190514at2759"/>
<organism evidence="5 6">
    <name type="scientific">Sitophilus oryzae</name>
    <name type="common">Rice weevil</name>
    <name type="synonym">Curculio oryzae</name>
    <dbReference type="NCBI Taxonomy" id="7048"/>
    <lineage>
        <taxon>Eukaryota</taxon>
        <taxon>Metazoa</taxon>
        <taxon>Ecdysozoa</taxon>
        <taxon>Arthropoda</taxon>
        <taxon>Hexapoda</taxon>
        <taxon>Insecta</taxon>
        <taxon>Pterygota</taxon>
        <taxon>Neoptera</taxon>
        <taxon>Endopterygota</taxon>
        <taxon>Coleoptera</taxon>
        <taxon>Polyphaga</taxon>
        <taxon>Cucujiformia</taxon>
        <taxon>Curculionidae</taxon>
        <taxon>Dryophthorinae</taxon>
        <taxon>Sitophilus</taxon>
    </lineage>
</organism>
<dbReference type="Gene3D" id="3.15.10.30">
    <property type="entry name" value="Haemolymph juvenile hormone binding protein"/>
    <property type="match status" value="1"/>
</dbReference>
<dbReference type="GO" id="GO:0007623">
    <property type="term" value="P:circadian rhythm"/>
    <property type="evidence" value="ECO:0007669"/>
    <property type="project" value="UniProtKB-ARBA"/>
</dbReference>
<comment type="similarity">
    <text evidence="3">Belongs to the TO family.</text>
</comment>
<feature type="chain" id="PRO_5027111975" evidence="4">
    <location>
        <begin position="20"/>
        <end position="240"/>
    </location>
</feature>
<accession>A0A6J2YIC2</accession>